<dbReference type="PANTHER" id="PTHR13847:SF281">
    <property type="entry name" value="FAD DEPENDENT OXIDOREDUCTASE DOMAIN-CONTAINING PROTEIN"/>
    <property type="match status" value="1"/>
</dbReference>
<comment type="subcellular location">
    <subcellularLocation>
        <location evidence="1">Membrane</location>
        <topology evidence="1">Multi-pass membrane protein</topology>
    </subcellularLocation>
</comment>
<evidence type="ECO:0000256" key="8">
    <source>
        <dbReference type="ARBA" id="ARBA00023136"/>
    </source>
</evidence>
<dbReference type="InterPro" id="IPR017941">
    <property type="entry name" value="Rieske_2Fe-2S"/>
</dbReference>
<dbReference type="InterPro" id="IPR036188">
    <property type="entry name" value="FAD/NAD-bd_sf"/>
</dbReference>
<protein>
    <submittedName>
        <fullName evidence="11">FAD dependent oxidoreductase</fullName>
    </submittedName>
</protein>
<reference evidence="11" key="1">
    <citation type="submission" date="2020-04" db="EMBL/GenBank/DDBJ databases">
        <title>Genome Assembly and Annotation of Botryosphaeria dothidea sdau 11-99, a Latent Pathogen of Apple Fruit Ring Rot in China.</title>
        <authorList>
            <person name="Yu C."/>
            <person name="Diao Y."/>
            <person name="Lu Q."/>
            <person name="Zhao J."/>
            <person name="Cui S."/>
            <person name="Peng C."/>
            <person name="He B."/>
            <person name="Liu H."/>
        </authorList>
    </citation>
    <scope>NUCLEOTIDE SEQUENCE [LARGE SCALE GENOMIC DNA]</scope>
    <source>
        <strain evidence="11">Sdau11-99</strain>
    </source>
</reference>
<evidence type="ECO:0000259" key="10">
    <source>
        <dbReference type="PROSITE" id="PS51296"/>
    </source>
</evidence>
<evidence type="ECO:0000256" key="2">
    <source>
        <dbReference type="ARBA" id="ARBA00022692"/>
    </source>
</evidence>
<organism evidence="11 12">
    <name type="scientific">Botryosphaeria dothidea</name>
    <dbReference type="NCBI Taxonomy" id="55169"/>
    <lineage>
        <taxon>Eukaryota</taxon>
        <taxon>Fungi</taxon>
        <taxon>Dikarya</taxon>
        <taxon>Ascomycota</taxon>
        <taxon>Pezizomycotina</taxon>
        <taxon>Dothideomycetes</taxon>
        <taxon>Dothideomycetes incertae sedis</taxon>
        <taxon>Botryosphaeriales</taxon>
        <taxon>Botryosphaeriaceae</taxon>
        <taxon>Botryosphaeria</taxon>
    </lineage>
</organism>
<dbReference type="Proteomes" id="UP000572817">
    <property type="component" value="Unassembled WGS sequence"/>
</dbReference>
<evidence type="ECO:0000256" key="9">
    <source>
        <dbReference type="SAM" id="MobiDB-lite"/>
    </source>
</evidence>
<keyword evidence="7" id="KW-0411">Iron-sulfur</keyword>
<gene>
    <name evidence="11" type="ORF">GTA08_BOTSDO09624</name>
</gene>
<keyword evidence="4" id="KW-0479">Metal-binding</keyword>
<dbReference type="SUPFAM" id="SSF51971">
    <property type="entry name" value="Nucleotide-binding domain"/>
    <property type="match status" value="1"/>
</dbReference>
<name>A0A8H4IKK9_9PEZI</name>
<dbReference type="InterPro" id="IPR036922">
    <property type="entry name" value="Rieske_2Fe-2S_sf"/>
</dbReference>
<dbReference type="Gene3D" id="3.50.50.60">
    <property type="entry name" value="FAD/NAD(P)-binding domain"/>
    <property type="match status" value="1"/>
</dbReference>
<dbReference type="GO" id="GO:0005737">
    <property type="term" value="C:cytoplasm"/>
    <property type="evidence" value="ECO:0007669"/>
    <property type="project" value="TreeGrafter"/>
</dbReference>
<dbReference type="Pfam" id="PF00355">
    <property type="entry name" value="Rieske"/>
    <property type="match status" value="1"/>
</dbReference>
<feature type="domain" description="Rieske" evidence="10">
    <location>
        <begin position="765"/>
        <end position="824"/>
    </location>
</feature>
<keyword evidence="6" id="KW-0408">Iron</keyword>
<dbReference type="OrthoDB" id="429143at2759"/>
<evidence type="ECO:0000256" key="3">
    <source>
        <dbReference type="ARBA" id="ARBA00022714"/>
    </source>
</evidence>
<dbReference type="Pfam" id="PF01266">
    <property type="entry name" value="DAO"/>
    <property type="match status" value="1"/>
</dbReference>
<dbReference type="GO" id="GO:0016020">
    <property type="term" value="C:membrane"/>
    <property type="evidence" value="ECO:0007669"/>
    <property type="project" value="UniProtKB-SubCell"/>
</dbReference>
<keyword evidence="8" id="KW-0472">Membrane</keyword>
<evidence type="ECO:0000256" key="6">
    <source>
        <dbReference type="ARBA" id="ARBA00023004"/>
    </source>
</evidence>
<accession>A0A8H4IKK9</accession>
<evidence type="ECO:0000313" key="11">
    <source>
        <dbReference type="EMBL" id="KAF4301748.1"/>
    </source>
</evidence>
<feature type="region of interest" description="Disordered" evidence="9">
    <location>
        <begin position="820"/>
        <end position="841"/>
    </location>
</feature>
<evidence type="ECO:0000256" key="5">
    <source>
        <dbReference type="ARBA" id="ARBA00022989"/>
    </source>
</evidence>
<dbReference type="GO" id="GO:0046872">
    <property type="term" value="F:metal ion binding"/>
    <property type="evidence" value="ECO:0007669"/>
    <property type="project" value="UniProtKB-KW"/>
</dbReference>
<evidence type="ECO:0000256" key="1">
    <source>
        <dbReference type="ARBA" id="ARBA00004141"/>
    </source>
</evidence>
<keyword evidence="3" id="KW-0001">2Fe-2S</keyword>
<dbReference type="EMBL" id="WWBZ02000073">
    <property type="protein sequence ID" value="KAF4301748.1"/>
    <property type="molecule type" value="Genomic_DNA"/>
</dbReference>
<dbReference type="PANTHER" id="PTHR13847">
    <property type="entry name" value="SARCOSINE DEHYDROGENASE-RELATED"/>
    <property type="match status" value="1"/>
</dbReference>
<comment type="caution">
    <text evidence="11">The sequence shown here is derived from an EMBL/GenBank/DDBJ whole genome shotgun (WGS) entry which is preliminary data.</text>
</comment>
<evidence type="ECO:0000313" key="12">
    <source>
        <dbReference type="Proteomes" id="UP000572817"/>
    </source>
</evidence>
<dbReference type="AlphaFoldDB" id="A0A8H4IKK9"/>
<evidence type="ECO:0000256" key="4">
    <source>
        <dbReference type="ARBA" id="ARBA00022723"/>
    </source>
</evidence>
<dbReference type="Gene3D" id="2.102.10.10">
    <property type="entry name" value="Rieske [2Fe-2S] iron-sulphur domain"/>
    <property type="match status" value="1"/>
</dbReference>
<evidence type="ECO:0000256" key="7">
    <source>
        <dbReference type="ARBA" id="ARBA00023014"/>
    </source>
</evidence>
<dbReference type="Gene3D" id="3.30.9.10">
    <property type="entry name" value="D-Amino Acid Oxidase, subunit A, domain 2"/>
    <property type="match status" value="1"/>
</dbReference>
<keyword evidence="2" id="KW-0812">Transmembrane</keyword>
<keyword evidence="5" id="KW-1133">Transmembrane helix</keyword>
<dbReference type="InterPro" id="IPR032805">
    <property type="entry name" value="Wax_synthase_dom"/>
</dbReference>
<dbReference type="FunFam" id="2.102.10.10:FF:000014">
    <property type="entry name" value="Oxidoreductase, FAD dependent"/>
    <property type="match status" value="1"/>
</dbReference>
<keyword evidence="12" id="KW-1185">Reference proteome</keyword>
<dbReference type="InterPro" id="IPR006076">
    <property type="entry name" value="FAD-dep_OxRdtase"/>
</dbReference>
<dbReference type="Pfam" id="PF13813">
    <property type="entry name" value="MBOAT_2"/>
    <property type="match status" value="1"/>
</dbReference>
<dbReference type="PROSITE" id="PS51296">
    <property type="entry name" value="RIESKE"/>
    <property type="match status" value="1"/>
</dbReference>
<sequence length="841" mass="91523">MPPIHLSASEIVWVSQLDSFSISGKSEPPKSITTQAAQAIGLLCNARRVGTRWQVKNIPATPTSELSRPGFVWRRLGKALLAYLFLDLKASGPPPDLELMGPGKETLVHLGSLSARDIAVRVLGTAAFWMSMRIAIGFEANIWSSFYVLTGLSTPKDASPAFGSVAKASTLRGFWGSIWNQWLRIGFTGHANFIVDSALRIRRGTLLSRYARIFFTFAMSAVFHHIADVTAGIASSNAGSAKFFLLQPLGIILEDGTRALLASRVHSARVRRIIGYVWVAVCHGPHPPPASPPPPPARPPNAFLRTNGHTDAVWTHTQPYTSYPTFPQLTEPVSTDVCVVGAGVSVAYELVRRGHDVVLLEAREVVSGESGRTSGHLTSVVDGGYVGVARARGEGAARVVAESRAWAVRQAGDVAGALGVECEYRAVAAYEVSQYARGEGRHREEIERLRGEAAEAGACGVEVRVVEGLAMRGWDGEGGRRDAAVVEGQAAFHPTKYLCGVLRWLEEQQNFRGYARTRVTDVQERGVEVVGVGNKSVEVSTLAGPKVECAYAVEATAVPLQKLSIVAEMECKRSYCIAIRVPRGKMEDCLVYDQARPYKYVRLTPCDAMDDYAVVGGCDHKVGQEDTTTRFDELEQWFRERFPAAGHVDYRWSGQIWETVDSIGFIGKNPHAKRTFIVTGDNGDGLTNGVIAGRLITDEIEGTPNPWAKVDDPSRCASIVKALPEMSTHDVQVNNQYKRFLQSDIQDIEDLGQGEGGALNPTTSKPLAIYKDETGKVYRFSALCPHKKGVVCWNTTEKSWDCPVHGSRFSKEGICVTGPATTGLGPEDESAKTLQRKAMEA</sequence>
<dbReference type="GO" id="GO:0051537">
    <property type="term" value="F:2 iron, 2 sulfur cluster binding"/>
    <property type="evidence" value="ECO:0007669"/>
    <property type="project" value="UniProtKB-KW"/>
</dbReference>
<dbReference type="SUPFAM" id="SSF50022">
    <property type="entry name" value="ISP domain"/>
    <property type="match status" value="1"/>
</dbReference>
<proteinExistence type="predicted"/>